<evidence type="ECO:0000256" key="2">
    <source>
        <dbReference type="SAM" id="Phobius"/>
    </source>
</evidence>
<keyword evidence="4" id="KW-1185">Reference proteome</keyword>
<keyword evidence="2" id="KW-0472">Membrane</keyword>
<sequence>MEVASYGRAKGRRRWRRKRREGTRSKEEDGELLGQRSDAPKLLARFVGPGKRIDYTGCTDNRASTKRYRANAVLSEILIYLFRYKFILLFWPSLDDTIVSYLFPLFSFFFSFPFLSFLFFSFLFFSFLYQATVYSAEASLDAHDLIARNFSIARTSK</sequence>
<evidence type="ECO:0000313" key="4">
    <source>
        <dbReference type="Proteomes" id="UP001607302"/>
    </source>
</evidence>
<keyword evidence="2" id="KW-1133">Transmembrane helix</keyword>
<evidence type="ECO:0000313" key="3">
    <source>
        <dbReference type="EMBL" id="KAL2714311.1"/>
    </source>
</evidence>
<proteinExistence type="predicted"/>
<protein>
    <submittedName>
        <fullName evidence="3">Uncharacterized protein</fullName>
    </submittedName>
</protein>
<accession>A0ABD2A116</accession>
<feature type="transmembrane region" description="Helical" evidence="2">
    <location>
        <begin position="103"/>
        <end position="129"/>
    </location>
</feature>
<dbReference type="AlphaFoldDB" id="A0ABD2A116"/>
<dbReference type="EMBL" id="JAUDFV010000157">
    <property type="protein sequence ID" value="KAL2714311.1"/>
    <property type="molecule type" value="Genomic_DNA"/>
</dbReference>
<reference evidence="3 4" key="1">
    <citation type="journal article" date="2024" name="Ann. Entomol. Soc. Am.">
        <title>Genomic analyses of the southern and eastern yellowjacket wasps (Hymenoptera: Vespidae) reveal evolutionary signatures of social life.</title>
        <authorList>
            <person name="Catto M.A."/>
            <person name="Caine P.B."/>
            <person name="Orr S.E."/>
            <person name="Hunt B.G."/>
            <person name="Goodisman M.A.D."/>
        </authorList>
    </citation>
    <scope>NUCLEOTIDE SEQUENCE [LARGE SCALE GENOMIC DNA]</scope>
    <source>
        <strain evidence="3">233</strain>
        <tissue evidence="3">Head and thorax</tissue>
    </source>
</reference>
<comment type="caution">
    <text evidence="3">The sequence shown here is derived from an EMBL/GenBank/DDBJ whole genome shotgun (WGS) entry which is preliminary data.</text>
</comment>
<gene>
    <name evidence="3" type="ORF">V1478_016868</name>
</gene>
<feature type="transmembrane region" description="Helical" evidence="2">
    <location>
        <begin position="72"/>
        <end position="91"/>
    </location>
</feature>
<keyword evidence="2" id="KW-0812">Transmembrane</keyword>
<organism evidence="3 4">
    <name type="scientific">Vespula squamosa</name>
    <name type="common">Southern yellow jacket</name>
    <name type="synonym">Wasp</name>
    <dbReference type="NCBI Taxonomy" id="30214"/>
    <lineage>
        <taxon>Eukaryota</taxon>
        <taxon>Metazoa</taxon>
        <taxon>Ecdysozoa</taxon>
        <taxon>Arthropoda</taxon>
        <taxon>Hexapoda</taxon>
        <taxon>Insecta</taxon>
        <taxon>Pterygota</taxon>
        <taxon>Neoptera</taxon>
        <taxon>Endopterygota</taxon>
        <taxon>Hymenoptera</taxon>
        <taxon>Apocrita</taxon>
        <taxon>Aculeata</taxon>
        <taxon>Vespoidea</taxon>
        <taxon>Vespidae</taxon>
        <taxon>Vespinae</taxon>
        <taxon>Vespula</taxon>
    </lineage>
</organism>
<dbReference type="Proteomes" id="UP001607302">
    <property type="component" value="Unassembled WGS sequence"/>
</dbReference>
<feature type="compositionally biased region" description="Basic residues" evidence="1">
    <location>
        <begin position="9"/>
        <end position="21"/>
    </location>
</feature>
<feature type="region of interest" description="Disordered" evidence="1">
    <location>
        <begin position="1"/>
        <end position="32"/>
    </location>
</feature>
<evidence type="ECO:0000256" key="1">
    <source>
        <dbReference type="SAM" id="MobiDB-lite"/>
    </source>
</evidence>
<name>A0ABD2A116_VESSQ</name>